<dbReference type="GO" id="GO:0006357">
    <property type="term" value="P:regulation of transcription by RNA polymerase II"/>
    <property type="evidence" value="ECO:0007669"/>
    <property type="project" value="TreeGrafter"/>
</dbReference>
<comment type="subcellular location">
    <subcellularLocation>
        <location evidence="1">Nucleus</location>
    </subcellularLocation>
</comment>
<feature type="domain" description="ELM2" evidence="13">
    <location>
        <begin position="108"/>
        <end position="188"/>
    </location>
</feature>
<feature type="compositionally biased region" description="Acidic residues" evidence="11">
    <location>
        <begin position="396"/>
        <end position="409"/>
    </location>
</feature>
<dbReference type="SMART" id="SM01189">
    <property type="entry name" value="ELM2"/>
    <property type="match status" value="1"/>
</dbReference>
<feature type="compositionally biased region" description="Basic and acidic residues" evidence="11">
    <location>
        <begin position="11"/>
        <end position="33"/>
    </location>
</feature>
<dbReference type="SMART" id="SM00717">
    <property type="entry name" value="SANT"/>
    <property type="match status" value="2"/>
</dbReference>
<evidence type="ECO:0000256" key="4">
    <source>
        <dbReference type="ARBA" id="ARBA00022771"/>
    </source>
</evidence>
<dbReference type="InterPro" id="IPR000949">
    <property type="entry name" value="ELM2_dom"/>
</dbReference>
<feature type="region of interest" description="Disordered" evidence="11">
    <location>
        <begin position="1"/>
        <end position="100"/>
    </location>
</feature>
<protein>
    <submittedName>
        <fullName evidence="16">SANT domain-containing protein</fullName>
    </submittedName>
</protein>
<keyword evidence="5" id="KW-0862">Zinc</keyword>
<feature type="domain" description="GATA-type" evidence="12">
    <location>
        <begin position="273"/>
        <end position="321"/>
    </location>
</feature>
<evidence type="ECO:0000256" key="6">
    <source>
        <dbReference type="ARBA" id="ARBA00023015"/>
    </source>
</evidence>
<dbReference type="STRING" id="1561998.A0A1I7T7E2"/>
<proteinExistence type="predicted"/>
<dbReference type="PROSITE" id="PS51156">
    <property type="entry name" value="ELM2"/>
    <property type="match status" value="1"/>
</dbReference>
<dbReference type="GO" id="GO:0003714">
    <property type="term" value="F:transcription corepressor activity"/>
    <property type="evidence" value="ECO:0007669"/>
    <property type="project" value="TreeGrafter"/>
</dbReference>
<organism evidence="15 16">
    <name type="scientific">Caenorhabditis tropicalis</name>
    <dbReference type="NCBI Taxonomy" id="1561998"/>
    <lineage>
        <taxon>Eukaryota</taxon>
        <taxon>Metazoa</taxon>
        <taxon>Ecdysozoa</taxon>
        <taxon>Nematoda</taxon>
        <taxon>Chromadorea</taxon>
        <taxon>Rhabditida</taxon>
        <taxon>Rhabditina</taxon>
        <taxon>Rhabditomorpha</taxon>
        <taxon>Rhabditoidea</taxon>
        <taxon>Rhabditidae</taxon>
        <taxon>Peloderinae</taxon>
        <taxon>Caenorhabditis</taxon>
    </lineage>
</organism>
<evidence type="ECO:0000256" key="1">
    <source>
        <dbReference type="ARBA" id="ARBA00004123"/>
    </source>
</evidence>
<keyword evidence="2" id="KW-0678">Repressor</keyword>
<dbReference type="CDD" id="cd00167">
    <property type="entry name" value="SANT"/>
    <property type="match status" value="1"/>
</dbReference>
<feature type="domain" description="SANT" evidence="14">
    <location>
        <begin position="189"/>
        <end position="240"/>
    </location>
</feature>
<dbReference type="PROSITE" id="PS50114">
    <property type="entry name" value="GATA_ZN_FINGER_2"/>
    <property type="match status" value="1"/>
</dbReference>
<evidence type="ECO:0000256" key="9">
    <source>
        <dbReference type="ARBA" id="ARBA00023242"/>
    </source>
</evidence>
<feature type="domain" description="SANT" evidence="14">
    <location>
        <begin position="517"/>
        <end position="568"/>
    </location>
</feature>
<evidence type="ECO:0000313" key="15">
    <source>
        <dbReference type="Proteomes" id="UP000095282"/>
    </source>
</evidence>
<keyword evidence="4 10" id="KW-0863">Zinc-finger</keyword>
<keyword evidence="3" id="KW-0479">Metal-binding</keyword>
<keyword evidence="7" id="KW-0238">DNA-binding</keyword>
<evidence type="ECO:0000256" key="7">
    <source>
        <dbReference type="ARBA" id="ARBA00023125"/>
    </source>
</evidence>
<dbReference type="InterPro" id="IPR009057">
    <property type="entry name" value="Homeodomain-like_sf"/>
</dbReference>
<dbReference type="PANTHER" id="PTHR16089:SF28">
    <property type="entry name" value="REST COREPRESSOR"/>
    <property type="match status" value="1"/>
</dbReference>
<dbReference type="Gene3D" id="1.10.10.60">
    <property type="entry name" value="Homeodomain-like"/>
    <property type="match status" value="1"/>
</dbReference>
<evidence type="ECO:0000256" key="3">
    <source>
        <dbReference type="ARBA" id="ARBA00022723"/>
    </source>
</evidence>
<dbReference type="Gene3D" id="1.20.58.1880">
    <property type="match status" value="1"/>
</dbReference>
<dbReference type="InterPro" id="IPR001005">
    <property type="entry name" value="SANT/Myb"/>
</dbReference>
<feature type="compositionally biased region" description="Acidic residues" evidence="11">
    <location>
        <begin position="68"/>
        <end position="89"/>
    </location>
</feature>
<evidence type="ECO:0000259" key="12">
    <source>
        <dbReference type="PROSITE" id="PS50114"/>
    </source>
</evidence>
<evidence type="ECO:0000259" key="13">
    <source>
        <dbReference type="PROSITE" id="PS51156"/>
    </source>
</evidence>
<dbReference type="SUPFAM" id="SSF46689">
    <property type="entry name" value="Homeodomain-like"/>
    <property type="match status" value="2"/>
</dbReference>
<evidence type="ECO:0000256" key="5">
    <source>
        <dbReference type="ARBA" id="ARBA00022833"/>
    </source>
</evidence>
<evidence type="ECO:0000313" key="16">
    <source>
        <dbReference type="WBParaSite" id="Csp11.Scaffold529.g3139.t1"/>
    </source>
</evidence>
<evidence type="ECO:0000256" key="11">
    <source>
        <dbReference type="SAM" id="MobiDB-lite"/>
    </source>
</evidence>
<dbReference type="InterPro" id="IPR051066">
    <property type="entry name" value="Trans_reg/Corepressor"/>
</dbReference>
<dbReference type="FunFam" id="1.10.10.60:FF:000012">
    <property type="entry name" value="Metastasis-associated 1 family, member 3"/>
    <property type="match status" value="1"/>
</dbReference>
<evidence type="ECO:0000259" key="14">
    <source>
        <dbReference type="PROSITE" id="PS51293"/>
    </source>
</evidence>
<keyword evidence="9" id="KW-0539">Nucleus</keyword>
<evidence type="ECO:0000256" key="10">
    <source>
        <dbReference type="PROSITE-ProRule" id="PRU00094"/>
    </source>
</evidence>
<dbReference type="GO" id="GO:0000118">
    <property type="term" value="C:histone deacetylase complex"/>
    <property type="evidence" value="ECO:0007669"/>
    <property type="project" value="TreeGrafter"/>
</dbReference>
<evidence type="ECO:0000256" key="8">
    <source>
        <dbReference type="ARBA" id="ARBA00023163"/>
    </source>
</evidence>
<feature type="compositionally biased region" description="Basic and acidic residues" evidence="11">
    <location>
        <begin position="50"/>
        <end position="64"/>
    </location>
</feature>
<dbReference type="eggNOG" id="KOG1194">
    <property type="taxonomic scope" value="Eukaryota"/>
</dbReference>
<keyword evidence="15" id="KW-1185">Reference proteome</keyword>
<dbReference type="GO" id="GO:0043565">
    <property type="term" value="F:sequence-specific DNA binding"/>
    <property type="evidence" value="ECO:0007669"/>
    <property type="project" value="InterPro"/>
</dbReference>
<name>A0A1I7T7E2_9PELO</name>
<dbReference type="GO" id="GO:0008270">
    <property type="term" value="F:zinc ion binding"/>
    <property type="evidence" value="ECO:0007669"/>
    <property type="project" value="UniProtKB-KW"/>
</dbReference>
<dbReference type="PROSITE" id="PS51293">
    <property type="entry name" value="SANT"/>
    <property type="match status" value="2"/>
</dbReference>
<sequence length="596" mass="70344">MEVVEQQELFTEEKLQRQHVESDRESSESPEPREMDDDDVMNMVHPPEPPQREQEHFLRRRETTSTDSQDEEEEDDDMMDEDEEEDERDDNGANNSFTSLPLLTSKDNLIHIGNDYQAVIDTSTDREAEPEREQALWSLDERVNEQKLDEYLLEAVGRYRLSIDRCLYILQKCDYDIDVALVECSKRHEKSDDWAAIETNLFKTCFLHFGKNFKKIHSAIPERSLHSIVQYYYNTKKVNKYKTTINCELNEEDVHDELFANVNVLERVGAGYCENCSEQSDYLLLNRVMKRHECKPCMLFFQLMREPRPSSLRAKTEYRNRPVCPEFMKPYLANYEDFSSPADGNAHERLNIEKPPEPEVEEDDDCVVVDECPLLTPSKPYRPSSNQKKKKKKTVEEEEEEVEEEEGDPVDPNTCRMTRTFDSPEAKKIVDNIRKLHHLCIPLVWREQETQCMEDIQAINHEARRLMMKATDSFNTFSTSEIRGWQIEMSDLQRRFDVSENPDESATTGTSRSGKIRFDSNWTTEERQDVTRCFMWYYKDFDRIAEVLGTKTAEQVKLLFMKHEDTIEKYLQDYKQELRKKLPKSREPTPDENKPL</sequence>
<dbReference type="PANTHER" id="PTHR16089">
    <property type="entry name" value="REST COREPRESSOR COREST PROTEIN-RELATED"/>
    <property type="match status" value="1"/>
</dbReference>
<accession>A0A1I7T7E2</accession>
<keyword evidence="8" id="KW-0804">Transcription</keyword>
<reference evidence="16" key="1">
    <citation type="submission" date="2016-11" db="UniProtKB">
        <authorList>
            <consortium name="WormBaseParasite"/>
        </authorList>
    </citation>
    <scope>IDENTIFICATION</scope>
</reference>
<dbReference type="WBParaSite" id="Csp11.Scaffold529.g3139.t1">
    <property type="protein sequence ID" value="Csp11.Scaffold529.g3139.t1"/>
    <property type="gene ID" value="Csp11.Scaffold529.g3139"/>
</dbReference>
<dbReference type="GO" id="GO:0005667">
    <property type="term" value="C:transcription regulator complex"/>
    <property type="evidence" value="ECO:0007669"/>
    <property type="project" value="TreeGrafter"/>
</dbReference>
<dbReference type="Pfam" id="PF01448">
    <property type="entry name" value="ELM2"/>
    <property type="match status" value="1"/>
</dbReference>
<evidence type="ECO:0000256" key="2">
    <source>
        <dbReference type="ARBA" id="ARBA00022491"/>
    </source>
</evidence>
<dbReference type="AlphaFoldDB" id="A0A1I7T7E2"/>
<dbReference type="InterPro" id="IPR000679">
    <property type="entry name" value="Znf_GATA"/>
</dbReference>
<dbReference type="Proteomes" id="UP000095282">
    <property type="component" value="Unplaced"/>
</dbReference>
<dbReference type="InterPro" id="IPR017884">
    <property type="entry name" value="SANT_dom"/>
</dbReference>
<feature type="region of interest" description="Disordered" evidence="11">
    <location>
        <begin position="377"/>
        <end position="418"/>
    </location>
</feature>
<keyword evidence="6" id="KW-0805">Transcription regulation</keyword>